<comment type="caution">
    <text evidence="1">The sequence shown here is derived from an EMBL/GenBank/DDBJ whole genome shotgun (WGS) entry which is preliminary data.</text>
</comment>
<dbReference type="SUPFAM" id="SSF53335">
    <property type="entry name" value="S-adenosyl-L-methionine-dependent methyltransferases"/>
    <property type="match status" value="1"/>
</dbReference>
<protein>
    <recommendedName>
        <fullName evidence="2">Methyltransferase domain-containing protein</fullName>
    </recommendedName>
</protein>
<sequence length="206" mass="24529">MRLSIISKIHHSTKRQYIERMMDDKVKCMKTARKFDKEFFDGERRYGYGGYEYDGRFKQVARDLIKRYGLTESSRVMDFGCAKGFLIKDLQEQCGCQCFGYDVSRYAISNSATEIVKPRVSQDFDLIVSLGTLHNLKLPELKTMLRWCNNAAKNAYITVDSYRNIRELFNLQCWALTCEQFLRPKEWEFLFKEWGYEGDYEFLFFK</sequence>
<evidence type="ECO:0000313" key="1">
    <source>
        <dbReference type="EMBL" id="GAG13581.1"/>
    </source>
</evidence>
<dbReference type="Gene3D" id="3.40.50.150">
    <property type="entry name" value="Vaccinia Virus protein VP39"/>
    <property type="match status" value="1"/>
</dbReference>
<accession>X0WLM0</accession>
<organism evidence="1">
    <name type="scientific">marine sediment metagenome</name>
    <dbReference type="NCBI Taxonomy" id="412755"/>
    <lineage>
        <taxon>unclassified sequences</taxon>
        <taxon>metagenomes</taxon>
        <taxon>ecological metagenomes</taxon>
    </lineage>
</organism>
<dbReference type="Pfam" id="PF13489">
    <property type="entry name" value="Methyltransf_23"/>
    <property type="match status" value="1"/>
</dbReference>
<dbReference type="AlphaFoldDB" id="X0WLM0"/>
<proteinExistence type="predicted"/>
<dbReference type="InterPro" id="IPR029063">
    <property type="entry name" value="SAM-dependent_MTases_sf"/>
</dbReference>
<name>X0WLM0_9ZZZZ</name>
<evidence type="ECO:0008006" key="2">
    <source>
        <dbReference type="Google" id="ProtNLM"/>
    </source>
</evidence>
<reference evidence="1" key="1">
    <citation type="journal article" date="2014" name="Front. Microbiol.">
        <title>High frequency of phylogenetically diverse reductive dehalogenase-homologous genes in deep subseafloor sedimentary metagenomes.</title>
        <authorList>
            <person name="Kawai M."/>
            <person name="Futagami T."/>
            <person name="Toyoda A."/>
            <person name="Takaki Y."/>
            <person name="Nishi S."/>
            <person name="Hori S."/>
            <person name="Arai W."/>
            <person name="Tsubouchi T."/>
            <person name="Morono Y."/>
            <person name="Uchiyama I."/>
            <person name="Ito T."/>
            <person name="Fujiyama A."/>
            <person name="Inagaki F."/>
            <person name="Takami H."/>
        </authorList>
    </citation>
    <scope>NUCLEOTIDE SEQUENCE</scope>
    <source>
        <strain evidence="1">Expedition CK06-06</strain>
    </source>
</reference>
<dbReference type="EMBL" id="BARS01021081">
    <property type="protein sequence ID" value="GAG13581.1"/>
    <property type="molecule type" value="Genomic_DNA"/>
</dbReference>
<gene>
    <name evidence="1" type="ORF">S01H1_33910</name>
</gene>